<dbReference type="PRINTS" id="PR00318">
    <property type="entry name" value="GPROTEINA"/>
</dbReference>
<proteinExistence type="predicted"/>
<feature type="binding site" evidence="10">
    <location>
        <position position="105"/>
    </location>
    <ligand>
        <name>Mg(2+)</name>
        <dbReference type="ChEBI" id="CHEBI:18420"/>
    </ligand>
</feature>
<evidence type="ECO:0000313" key="13">
    <source>
        <dbReference type="Proteomes" id="UP000252519"/>
    </source>
</evidence>
<evidence type="ECO:0000256" key="11">
    <source>
        <dbReference type="SAM" id="Phobius"/>
    </source>
</evidence>
<keyword evidence="2" id="KW-0519">Myristate</keyword>
<evidence type="ECO:0000256" key="9">
    <source>
        <dbReference type="PIRSR" id="PIRSR601019-1"/>
    </source>
</evidence>
<evidence type="ECO:0000256" key="7">
    <source>
        <dbReference type="ARBA" id="ARBA00023224"/>
    </source>
</evidence>
<dbReference type="PANTHER" id="PTHR10218:SF360">
    <property type="entry name" value="GUANINE NUCLEOTIDE-BINDING PROTEIN SUBUNIT ALPHA HOMOLOG"/>
    <property type="match status" value="1"/>
</dbReference>
<protein>
    <submittedName>
        <fullName evidence="12">G-protein alpha subunit</fullName>
    </submittedName>
</protein>
<dbReference type="PANTHER" id="PTHR10218">
    <property type="entry name" value="GTP-BINDING PROTEIN ALPHA SUBUNIT"/>
    <property type="match status" value="1"/>
</dbReference>
<dbReference type="InterPro" id="IPR011025">
    <property type="entry name" value="GproteinA_insert"/>
</dbReference>
<evidence type="ECO:0000256" key="1">
    <source>
        <dbReference type="ARBA" id="ARBA00011356"/>
    </source>
</evidence>
<organism evidence="12 13">
    <name type="scientific">Ancylostoma caninum</name>
    <name type="common">Dog hookworm</name>
    <dbReference type="NCBI Taxonomy" id="29170"/>
    <lineage>
        <taxon>Eukaryota</taxon>
        <taxon>Metazoa</taxon>
        <taxon>Ecdysozoa</taxon>
        <taxon>Nematoda</taxon>
        <taxon>Chromadorea</taxon>
        <taxon>Rhabditida</taxon>
        <taxon>Rhabditina</taxon>
        <taxon>Rhabditomorpha</taxon>
        <taxon>Strongyloidea</taxon>
        <taxon>Ancylostomatidae</taxon>
        <taxon>Ancylostomatinae</taxon>
        <taxon>Ancylostoma</taxon>
    </lineage>
</organism>
<evidence type="ECO:0000313" key="12">
    <source>
        <dbReference type="EMBL" id="RCN28317.1"/>
    </source>
</evidence>
<dbReference type="FunFam" id="3.40.50.300:FF:000692">
    <property type="entry name" value="Guanine nucleotide-binding protein subunit alpha"/>
    <property type="match status" value="2"/>
</dbReference>
<accession>A0A368FDP4</accession>
<feature type="binding site" evidence="9">
    <location>
        <begin position="99"/>
        <end position="105"/>
    </location>
    <ligand>
        <name>GTP</name>
        <dbReference type="ChEBI" id="CHEBI:37565"/>
    </ligand>
</feature>
<dbReference type="InterPro" id="IPR027417">
    <property type="entry name" value="P-loop_NTPase"/>
</dbReference>
<feature type="binding site" evidence="9">
    <location>
        <begin position="221"/>
        <end position="224"/>
    </location>
    <ligand>
        <name>GTP</name>
        <dbReference type="ChEBI" id="CHEBI:37565"/>
    </ligand>
</feature>
<dbReference type="OrthoDB" id="5817230at2759"/>
<sequence length="258" mass="30262">MRVLLDARNKLNIPWEKVERQENVPKIMKFTVADLLKGIDYTTFADVAPVIRDFWEDAAVKQAYEQRNLFQISDSCQYFFDHLSRIAMPNFHPTNKDILYCRKATRGICEHTFDINKIPFRFIDVGGQRSQRQKWFQCFTDITSILFMVASNEYDQVFNFFELEHISAFIPIPIPYLFDMVLSKVILEDRRTNRVVESRSVFETIVNNRAFTNVSIILFMNKSDLLKGESSQSVSFFLFIFFLFLSLSLFSSRLKSGS</sequence>
<comment type="caution">
    <text evidence="12">The sequence shown here is derived from an EMBL/GenBank/DDBJ whole genome shotgun (WGS) entry which is preliminary data.</text>
</comment>
<evidence type="ECO:0000256" key="10">
    <source>
        <dbReference type="PIRSR" id="PIRSR601019-2"/>
    </source>
</evidence>
<feature type="binding site" evidence="9">
    <location>
        <begin position="74"/>
        <end position="75"/>
    </location>
    <ligand>
        <name>GTP</name>
        <dbReference type="ChEBI" id="CHEBI:37565"/>
    </ligand>
</feature>
<dbReference type="SMART" id="SM00275">
    <property type="entry name" value="G_alpha"/>
    <property type="match status" value="1"/>
</dbReference>
<evidence type="ECO:0000256" key="8">
    <source>
        <dbReference type="ARBA" id="ARBA00023288"/>
    </source>
</evidence>
<keyword evidence="5 9" id="KW-0342">GTP-binding</keyword>
<dbReference type="GO" id="GO:0005525">
    <property type="term" value="F:GTP binding"/>
    <property type="evidence" value="ECO:0007669"/>
    <property type="project" value="UniProtKB-KW"/>
</dbReference>
<dbReference type="STRING" id="29170.A0A368FDP4"/>
<dbReference type="Proteomes" id="UP000252519">
    <property type="component" value="Unassembled WGS sequence"/>
</dbReference>
<feature type="binding site" evidence="9">
    <location>
        <begin position="124"/>
        <end position="128"/>
    </location>
    <ligand>
        <name>GTP</name>
        <dbReference type="ChEBI" id="CHEBI:37565"/>
    </ligand>
</feature>
<evidence type="ECO:0000256" key="5">
    <source>
        <dbReference type="ARBA" id="ARBA00023134"/>
    </source>
</evidence>
<keyword evidence="11" id="KW-1133">Transmembrane helix</keyword>
<evidence type="ECO:0000256" key="6">
    <source>
        <dbReference type="ARBA" id="ARBA00023139"/>
    </source>
</evidence>
<dbReference type="SUPFAM" id="SSF52540">
    <property type="entry name" value="P-loop containing nucleoside triphosphate hydrolases"/>
    <property type="match status" value="1"/>
</dbReference>
<dbReference type="PROSITE" id="PS51882">
    <property type="entry name" value="G_ALPHA"/>
    <property type="match status" value="1"/>
</dbReference>
<dbReference type="Pfam" id="PF00503">
    <property type="entry name" value="G-alpha"/>
    <property type="match status" value="1"/>
</dbReference>
<evidence type="ECO:0000256" key="2">
    <source>
        <dbReference type="ARBA" id="ARBA00022707"/>
    </source>
</evidence>
<dbReference type="InterPro" id="IPR001019">
    <property type="entry name" value="Gprotein_alpha_su"/>
</dbReference>
<keyword evidence="11" id="KW-0812">Transmembrane</keyword>
<evidence type="ECO:0000256" key="4">
    <source>
        <dbReference type="ARBA" id="ARBA00022741"/>
    </source>
</evidence>
<dbReference type="SUPFAM" id="SSF47895">
    <property type="entry name" value="Transducin (alpha subunit), insertion domain"/>
    <property type="match status" value="1"/>
</dbReference>
<keyword evidence="3 10" id="KW-0479">Metal-binding</keyword>
<keyword evidence="6" id="KW-0564">Palmitate</keyword>
<dbReference type="GO" id="GO:0003924">
    <property type="term" value="F:GTPase activity"/>
    <property type="evidence" value="ECO:0007669"/>
    <property type="project" value="InterPro"/>
</dbReference>
<dbReference type="GO" id="GO:0031752">
    <property type="term" value="F:D5 dopamine receptor binding"/>
    <property type="evidence" value="ECO:0007669"/>
    <property type="project" value="TreeGrafter"/>
</dbReference>
<dbReference type="Gene3D" id="3.40.50.300">
    <property type="entry name" value="P-loop containing nucleotide triphosphate hydrolases"/>
    <property type="match status" value="2"/>
</dbReference>
<dbReference type="GO" id="GO:0007266">
    <property type="term" value="P:Rho protein signal transduction"/>
    <property type="evidence" value="ECO:0007669"/>
    <property type="project" value="TreeGrafter"/>
</dbReference>
<keyword evidence="7" id="KW-0807">Transducer</keyword>
<feature type="transmembrane region" description="Helical" evidence="11">
    <location>
        <begin position="234"/>
        <end position="252"/>
    </location>
</feature>
<dbReference type="EMBL" id="JOJR01002749">
    <property type="protein sequence ID" value="RCN28317.1"/>
    <property type="molecule type" value="Genomic_DNA"/>
</dbReference>
<dbReference type="GO" id="GO:0046872">
    <property type="term" value="F:metal ion binding"/>
    <property type="evidence" value="ECO:0007669"/>
    <property type="project" value="UniProtKB-KW"/>
</dbReference>
<dbReference type="GO" id="GO:0007188">
    <property type="term" value="P:adenylate cyclase-modulating G protein-coupled receptor signaling pathway"/>
    <property type="evidence" value="ECO:0007669"/>
    <property type="project" value="TreeGrafter"/>
</dbReference>
<dbReference type="GO" id="GO:0031526">
    <property type="term" value="C:brush border membrane"/>
    <property type="evidence" value="ECO:0007669"/>
    <property type="project" value="TreeGrafter"/>
</dbReference>
<gene>
    <name evidence="12" type="ORF">ANCCAN_25939</name>
</gene>
<dbReference type="CDD" id="cd00066">
    <property type="entry name" value="G-alpha"/>
    <property type="match status" value="1"/>
</dbReference>
<dbReference type="GO" id="GO:0005737">
    <property type="term" value="C:cytoplasm"/>
    <property type="evidence" value="ECO:0007669"/>
    <property type="project" value="TreeGrafter"/>
</dbReference>
<comment type="subunit">
    <text evidence="1">G proteins are composed of 3 units; alpha, beta and gamma. The alpha chain contains the guanine nucleotide binding site.</text>
</comment>
<keyword evidence="10" id="KW-0460">Magnesium</keyword>
<dbReference type="Gene3D" id="1.10.400.10">
    <property type="entry name" value="GI Alpha 1, domain 2-like"/>
    <property type="match status" value="1"/>
</dbReference>
<feature type="non-terminal residue" evidence="12">
    <location>
        <position position="258"/>
    </location>
</feature>
<reference evidence="12 13" key="1">
    <citation type="submission" date="2014-10" db="EMBL/GenBank/DDBJ databases">
        <title>Draft genome of the hookworm Ancylostoma caninum.</title>
        <authorList>
            <person name="Mitreva M."/>
        </authorList>
    </citation>
    <scope>NUCLEOTIDE SEQUENCE [LARGE SCALE GENOMIC DNA]</scope>
    <source>
        <strain evidence="12 13">Baltimore</strain>
    </source>
</reference>
<dbReference type="GO" id="GO:0005834">
    <property type="term" value="C:heterotrimeric G-protein complex"/>
    <property type="evidence" value="ECO:0007669"/>
    <property type="project" value="TreeGrafter"/>
</dbReference>
<keyword evidence="13" id="KW-1185">Reference proteome</keyword>
<dbReference type="AlphaFoldDB" id="A0A368FDP4"/>
<evidence type="ECO:0000256" key="3">
    <source>
        <dbReference type="ARBA" id="ARBA00022723"/>
    </source>
</evidence>
<keyword evidence="4 9" id="KW-0547">Nucleotide-binding</keyword>
<dbReference type="GO" id="GO:0031683">
    <property type="term" value="F:G-protein beta/gamma-subunit complex binding"/>
    <property type="evidence" value="ECO:0007669"/>
    <property type="project" value="InterPro"/>
</dbReference>
<name>A0A368FDP4_ANCCA</name>
<keyword evidence="8" id="KW-0449">Lipoprotein</keyword>
<keyword evidence="11" id="KW-0472">Membrane</keyword>